<feature type="domain" description="Gamma-glutamylcyclotransferase AIG2-like" evidence="4">
    <location>
        <begin position="12"/>
        <end position="98"/>
    </location>
</feature>
<dbReference type="InterPro" id="IPR036568">
    <property type="entry name" value="GGCT-like_sf"/>
</dbReference>
<dbReference type="Proteomes" id="UP000307440">
    <property type="component" value="Unassembled WGS sequence"/>
</dbReference>
<dbReference type="EMBL" id="ML210305">
    <property type="protein sequence ID" value="TFK20278.1"/>
    <property type="molecule type" value="Genomic_DNA"/>
</dbReference>
<evidence type="ECO:0000313" key="5">
    <source>
        <dbReference type="EMBL" id="TFK20278.1"/>
    </source>
</evidence>
<protein>
    <recommendedName>
        <fullName evidence="3">Putative gamma-glutamylcyclotransferase</fullName>
    </recommendedName>
</protein>
<dbReference type="GO" id="GO:0016740">
    <property type="term" value="F:transferase activity"/>
    <property type="evidence" value="ECO:0007669"/>
    <property type="project" value="UniProtKB-KW"/>
</dbReference>
<organism evidence="5 6">
    <name type="scientific">Coprinopsis marcescibilis</name>
    <name type="common">Agaric fungus</name>
    <name type="synonym">Psathyrella marcescibilis</name>
    <dbReference type="NCBI Taxonomy" id="230819"/>
    <lineage>
        <taxon>Eukaryota</taxon>
        <taxon>Fungi</taxon>
        <taxon>Dikarya</taxon>
        <taxon>Basidiomycota</taxon>
        <taxon>Agaricomycotina</taxon>
        <taxon>Agaricomycetes</taxon>
        <taxon>Agaricomycetidae</taxon>
        <taxon>Agaricales</taxon>
        <taxon>Agaricineae</taxon>
        <taxon>Psathyrellaceae</taxon>
        <taxon>Coprinopsis</taxon>
    </lineage>
</organism>
<evidence type="ECO:0000256" key="3">
    <source>
        <dbReference type="ARBA" id="ARBA00030602"/>
    </source>
</evidence>
<dbReference type="SUPFAM" id="SSF110857">
    <property type="entry name" value="Gamma-glutamyl cyclotransferase-like"/>
    <property type="match status" value="1"/>
</dbReference>
<dbReference type="OrthoDB" id="1044435at2759"/>
<dbReference type="InterPro" id="IPR009288">
    <property type="entry name" value="AIG2-like_dom"/>
</dbReference>
<sequence length="144" mass="16391">MADSSSKVYNSFFYGTLMHPKILTRVIGNEGTHLRFCPAILLDHTRHRIKNGDYPGVIPYSAGRELFSRELTQEERSVRGIFVTGLTESDMTRLDLFEGVVRRTSIGLFISFFPLDLSRSNFSSFIMTHLYGIPIFPCLCSPDF</sequence>
<dbReference type="PANTHER" id="PTHR31544:SF2">
    <property type="entry name" value="AIG2-LIKE PROTEIN D"/>
    <property type="match status" value="1"/>
</dbReference>
<accession>A0A5C3KWH7</accession>
<evidence type="ECO:0000259" key="4">
    <source>
        <dbReference type="Pfam" id="PF06094"/>
    </source>
</evidence>
<dbReference type="Pfam" id="PF06094">
    <property type="entry name" value="GGACT"/>
    <property type="match status" value="1"/>
</dbReference>
<dbReference type="CDD" id="cd06661">
    <property type="entry name" value="GGCT_like"/>
    <property type="match status" value="1"/>
</dbReference>
<evidence type="ECO:0000256" key="1">
    <source>
        <dbReference type="ARBA" id="ARBA00008861"/>
    </source>
</evidence>
<gene>
    <name evidence="5" type="ORF">FA15DRAFT_673595</name>
</gene>
<dbReference type="Gene3D" id="3.10.490.10">
    <property type="entry name" value="Gamma-glutamyl cyclotransferase-like"/>
    <property type="match status" value="1"/>
</dbReference>
<keyword evidence="6" id="KW-1185">Reference proteome</keyword>
<proteinExistence type="inferred from homology"/>
<evidence type="ECO:0000256" key="2">
    <source>
        <dbReference type="ARBA" id="ARBA00022679"/>
    </source>
</evidence>
<name>A0A5C3KWH7_COPMA</name>
<dbReference type="AlphaFoldDB" id="A0A5C3KWH7"/>
<evidence type="ECO:0000313" key="6">
    <source>
        <dbReference type="Proteomes" id="UP000307440"/>
    </source>
</evidence>
<dbReference type="InterPro" id="IPR045038">
    <property type="entry name" value="AIG2-like"/>
</dbReference>
<dbReference type="PANTHER" id="PTHR31544">
    <property type="entry name" value="AIG2-LIKE PROTEIN D"/>
    <property type="match status" value="1"/>
</dbReference>
<dbReference type="InterPro" id="IPR013024">
    <property type="entry name" value="GGCT-like"/>
</dbReference>
<comment type="similarity">
    <text evidence="1">Belongs to the gamma-glutamylcyclotransferase family.</text>
</comment>
<keyword evidence="2" id="KW-0808">Transferase</keyword>
<feature type="non-terminal residue" evidence="5">
    <location>
        <position position="144"/>
    </location>
</feature>
<reference evidence="5 6" key="1">
    <citation type="journal article" date="2019" name="Nat. Ecol. Evol.">
        <title>Megaphylogeny resolves global patterns of mushroom evolution.</title>
        <authorList>
            <person name="Varga T."/>
            <person name="Krizsan K."/>
            <person name="Foldi C."/>
            <person name="Dima B."/>
            <person name="Sanchez-Garcia M."/>
            <person name="Sanchez-Ramirez S."/>
            <person name="Szollosi G.J."/>
            <person name="Szarkandi J.G."/>
            <person name="Papp V."/>
            <person name="Albert L."/>
            <person name="Andreopoulos W."/>
            <person name="Angelini C."/>
            <person name="Antonin V."/>
            <person name="Barry K.W."/>
            <person name="Bougher N.L."/>
            <person name="Buchanan P."/>
            <person name="Buyck B."/>
            <person name="Bense V."/>
            <person name="Catcheside P."/>
            <person name="Chovatia M."/>
            <person name="Cooper J."/>
            <person name="Damon W."/>
            <person name="Desjardin D."/>
            <person name="Finy P."/>
            <person name="Geml J."/>
            <person name="Haridas S."/>
            <person name="Hughes K."/>
            <person name="Justo A."/>
            <person name="Karasinski D."/>
            <person name="Kautmanova I."/>
            <person name="Kiss B."/>
            <person name="Kocsube S."/>
            <person name="Kotiranta H."/>
            <person name="LaButti K.M."/>
            <person name="Lechner B.E."/>
            <person name="Liimatainen K."/>
            <person name="Lipzen A."/>
            <person name="Lukacs Z."/>
            <person name="Mihaltcheva S."/>
            <person name="Morgado L.N."/>
            <person name="Niskanen T."/>
            <person name="Noordeloos M.E."/>
            <person name="Ohm R.A."/>
            <person name="Ortiz-Santana B."/>
            <person name="Ovrebo C."/>
            <person name="Racz N."/>
            <person name="Riley R."/>
            <person name="Savchenko A."/>
            <person name="Shiryaev A."/>
            <person name="Soop K."/>
            <person name="Spirin V."/>
            <person name="Szebenyi C."/>
            <person name="Tomsovsky M."/>
            <person name="Tulloss R.E."/>
            <person name="Uehling J."/>
            <person name="Grigoriev I.V."/>
            <person name="Vagvolgyi C."/>
            <person name="Papp T."/>
            <person name="Martin F.M."/>
            <person name="Miettinen O."/>
            <person name="Hibbett D.S."/>
            <person name="Nagy L.G."/>
        </authorList>
    </citation>
    <scope>NUCLEOTIDE SEQUENCE [LARGE SCALE GENOMIC DNA]</scope>
    <source>
        <strain evidence="5 6">CBS 121175</strain>
    </source>
</reference>